<keyword evidence="3" id="KW-0238">DNA-binding</keyword>
<dbReference type="PANTHER" id="PTHR30537">
    <property type="entry name" value="HTH-TYPE TRANSCRIPTIONAL REGULATOR"/>
    <property type="match status" value="1"/>
</dbReference>
<proteinExistence type="inferred from homology"/>
<sequence length="302" mass="34105">MDWNLNDLPIFIAVIETGSVSKAAKRLGNQKSSVSRAINRLEESLNIKLLERNSRHLNLTSDGEQLYNQLKPLMQNLSAIKEQVPSQTLCGTLRIATTFAFSREILSPNLKAFTERYPDIQLSIRSMSHRAHLLEDKLDLAIQLGDLAPSGFYAKRLTVVKLLWFCTPEYLLANPELQSATLETLQQHVNFYHDQENNQSMLYSTMTDGSKQTIEFKHANQLDDVLLVRDMVASGSGVSLLPDIYCRQLCREGKLVQIAHELNVLPHVNISAVYASKTTHSPRLKAMLNFMEEITAQYVGEC</sequence>
<dbReference type="Gene3D" id="1.10.10.10">
    <property type="entry name" value="Winged helix-like DNA-binding domain superfamily/Winged helix DNA-binding domain"/>
    <property type="match status" value="1"/>
</dbReference>
<dbReference type="AlphaFoldDB" id="A0A837G560"/>
<organism evidence="5">
    <name type="scientific">Vibrio coralliilyticus</name>
    <dbReference type="NCBI Taxonomy" id="190893"/>
    <lineage>
        <taxon>Bacteria</taxon>
        <taxon>Pseudomonadati</taxon>
        <taxon>Pseudomonadota</taxon>
        <taxon>Gammaproteobacteria</taxon>
        <taxon>Vibrionales</taxon>
        <taxon>Vibrionaceae</taxon>
        <taxon>Vibrio</taxon>
    </lineage>
</organism>
<reference evidence="5" key="1">
    <citation type="journal article" date="2015" name="BMC Genomics">
        <title>Genome mining reveals unlocked bioactive potential of marine Gram-negative bacteria.</title>
        <authorList>
            <person name="Machado H."/>
            <person name="Sonnenschein E.C."/>
            <person name="Melchiorsen J."/>
            <person name="Gram L."/>
        </authorList>
    </citation>
    <scope>NUCLEOTIDE SEQUENCE</scope>
    <source>
        <strain evidence="5">S2052</strain>
    </source>
</reference>
<evidence type="ECO:0000313" key="5">
    <source>
        <dbReference type="EMBL" id="KJY71486.1"/>
    </source>
</evidence>
<dbReference type="FunFam" id="1.10.10.10:FF:000001">
    <property type="entry name" value="LysR family transcriptional regulator"/>
    <property type="match status" value="1"/>
</dbReference>
<dbReference type="InterPro" id="IPR058163">
    <property type="entry name" value="LysR-type_TF_proteobact-type"/>
</dbReference>
<dbReference type="Pfam" id="PF00126">
    <property type="entry name" value="HTH_1"/>
    <property type="match status" value="1"/>
</dbReference>
<dbReference type="InterPro" id="IPR005119">
    <property type="entry name" value="LysR_subst-bd"/>
</dbReference>
<evidence type="ECO:0000256" key="4">
    <source>
        <dbReference type="ARBA" id="ARBA00023163"/>
    </source>
</evidence>
<dbReference type="PROSITE" id="PS50931">
    <property type="entry name" value="HTH_LYSR"/>
    <property type="match status" value="1"/>
</dbReference>
<name>A0A837G560_9VIBR</name>
<dbReference type="InterPro" id="IPR036390">
    <property type="entry name" value="WH_DNA-bd_sf"/>
</dbReference>
<dbReference type="SUPFAM" id="SSF46785">
    <property type="entry name" value="Winged helix' DNA-binding domain"/>
    <property type="match status" value="1"/>
</dbReference>
<dbReference type="RefSeq" id="WP_045986543.1">
    <property type="nucleotide sequence ID" value="NZ_CP063052.1"/>
</dbReference>
<evidence type="ECO:0000256" key="1">
    <source>
        <dbReference type="ARBA" id="ARBA00009437"/>
    </source>
</evidence>
<dbReference type="Pfam" id="PF03466">
    <property type="entry name" value="LysR_substrate"/>
    <property type="match status" value="1"/>
</dbReference>
<dbReference type="Gene3D" id="3.40.190.290">
    <property type="match status" value="1"/>
</dbReference>
<keyword evidence="4" id="KW-0804">Transcription</keyword>
<comment type="similarity">
    <text evidence="1">Belongs to the LysR transcriptional regulatory family.</text>
</comment>
<keyword evidence="2" id="KW-0805">Transcription regulation</keyword>
<dbReference type="InterPro" id="IPR000847">
    <property type="entry name" value="LysR_HTH_N"/>
</dbReference>
<comment type="caution">
    <text evidence="5">The sequence shown here is derived from an EMBL/GenBank/DDBJ whole genome shotgun (WGS) entry which is preliminary data.</text>
</comment>
<dbReference type="InterPro" id="IPR036388">
    <property type="entry name" value="WH-like_DNA-bd_sf"/>
</dbReference>
<evidence type="ECO:0000256" key="2">
    <source>
        <dbReference type="ARBA" id="ARBA00023015"/>
    </source>
</evidence>
<dbReference type="GO" id="GO:0003700">
    <property type="term" value="F:DNA-binding transcription factor activity"/>
    <property type="evidence" value="ECO:0007669"/>
    <property type="project" value="InterPro"/>
</dbReference>
<dbReference type="SUPFAM" id="SSF53850">
    <property type="entry name" value="Periplasmic binding protein-like II"/>
    <property type="match status" value="1"/>
</dbReference>
<dbReference type="GO" id="GO:0043565">
    <property type="term" value="F:sequence-specific DNA binding"/>
    <property type="evidence" value="ECO:0007669"/>
    <property type="project" value="TreeGrafter"/>
</dbReference>
<dbReference type="CDD" id="cd08422">
    <property type="entry name" value="PBP2_CrgA_like"/>
    <property type="match status" value="1"/>
</dbReference>
<dbReference type="GO" id="GO:0006351">
    <property type="term" value="P:DNA-templated transcription"/>
    <property type="evidence" value="ECO:0007669"/>
    <property type="project" value="TreeGrafter"/>
</dbReference>
<dbReference type="EMBL" id="JXXR01000016">
    <property type="protein sequence ID" value="KJY71486.1"/>
    <property type="molecule type" value="Genomic_DNA"/>
</dbReference>
<gene>
    <name evidence="5" type="ORF">TW71_15890</name>
</gene>
<protein>
    <submittedName>
        <fullName evidence="5">Uncharacterized protein</fullName>
    </submittedName>
</protein>
<evidence type="ECO:0000256" key="3">
    <source>
        <dbReference type="ARBA" id="ARBA00023125"/>
    </source>
</evidence>
<dbReference type="PANTHER" id="PTHR30537:SF5">
    <property type="entry name" value="HTH-TYPE TRANSCRIPTIONAL ACTIVATOR TTDR-RELATED"/>
    <property type="match status" value="1"/>
</dbReference>
<accession>A0A837G560</accession>